<protein>
    <recommendedName>
        <fullName evidence="8">Cytochrome P450</fullName>
    </recommendedName>
</protein>
<dbReference type="Proteomes" id="UP000824469">
    <property type="component" value="Unassembled WGS sequence"/>
</dbReference>
<dbReference type="OMA" id="WFAKINI"/>
<dbReference type="EMBL" id="JAHRHJ020000006">
    <property type="protein sequence ID" value="KAH9312793.1"/>
    <property type="molecule type" value="Genomic_DNA"/>
</dbReference>
<comment type="caution">
    <text evidence="6">The sequence shown here is derived from an EMBL/GenBank/DDBJ whole genome shotgun (WGS) entry which is preliminary data.</text>
</comment>
<keyword evidence="5" id="KW-0472">Membrane</keyword>
<proteinExistence type="inferred from homology"/>
<gene>
    <name evidence="6" type="ORF">KI387_027828</name>
</gene>
<feature type="non-terminal residue" evidence="6">
    <location>
        <position position="1"/>
    </location>
</feature>
<keyword evidence="2" id="KW-0479">Metal-binding</keyword>
<dbReference type="InterPro" id="IPR036396">
    <property type="entry name" value="Cyt_P450_sf"/>
</dbReference>
<evidence type="ECO:0000313" key="7">
    <source>
        <dbReference type="Proteomes" id="UP000824469"/>
    </source>
</evidence>
<evidence type="ECO:0000256" key="4">
    <source>
        <dbReference type="ARBA" id="ARBA00023004"/>
    </source>
</evidence>
<dbReference type="AlphaFoldDB" id="A0AA38G0A8"/>
<keyword evidence="4" id="KW-0408">Iron</keyword>
<dbReference type="GO" id="GO:0020037">
    <property type="term" value="F:heme binding"/>
    <property type="evidence" value="ECO:0007669"/>
    <property type="project" value="InterPro"/>
</dbReference>
<comment type="similarity">
    <text evidence="1">Belongs to the cytochrome P450 family.</text>
</comment>
<dbReference type="GO" id="GO:0004497">
    <property type="term" value="F:monooxygenase activity"/>
    <property type="evidence" value="ECO:0007669"/>
    <property type="project" value="InterPro"/>
</dbReference>
<feature type="transmembrane region" description="Helical" evidence="5">
    <location>
        <begin position="20"/>
        <end position="38"/>
    </location>
</feature>
<dbReference type="SUPFAM" id="SSF48264">
    <property type="entry name" value="Cytochrome P450"/>
    <property type="match status" value="1"/>
</dbReference>
<keyword evidence="5" id="KW-0812">Transmembrane</keyword>
<evidence type="ECO:0000256" key="5">
    <source>
        <dbReference type="SAM" id="Phobius"/>
    </source>
</evidence>
<keyword evidence="5" id="KW-1133">Transmembrane helix</keyword>
<evidence type="ECO:0000256" key="3">
    <source>
        <dbReference type="ARBA" id="ARBA00023002"/>
    </source>
</evidence>
<accession>A0AA38G0A8</accession>
<dbReference type="GO" id="GO:0005506">
    <property type="term" value="F:iron ion binding"/>
    <property type="evidence" value="ECO:0007669"/>
    <property type="project" value="InterPro"/>
</dbReference>
<dbReference type="Gene3D" id="1.10.630.10">
    <property type="entry name" value="Cytochrome P450"/>
    <property type="match status" value="1"/>
</dbReference>
<evidence type="ECO:0000256" key="2">
    <source>
        <dbReference type="ARBA" id="ARBA00022723"/>
    </source>
</evidence>
<reference evidence="6 7" key="1">
    <citation type="journal article" date="2021" name="Nat. Plants">
        <title>The Taxus genome provides insights into paclitaxel biosynthesis.</title>
        <authorList>
            <person name="Xiong X."/>
            <person name="Gou J."/>
            <person name="Liao Q."/>
            <person name="Li Y."/>
            <person name="Zhou Q."/>
            <person name="Bi G."/>
            <person name="Li C."/>
            <person name="Du R."/>
            <person name="Wang X."/>
            <person name="Sun T."/>
            <person name="Guo L."/>
            <person name="Liang H."/>
            <person name="Lu P."/>
            <person name="Wu Y."/>
            <person name="Zhang Z."/>
            <person name="Ro D.K."/>
            <person name="Shang Y."/>
            <person name="Huang S."/>
            <person name="Yan J."/>
        </authorList>
    </citation>
    <scope>NUCLEOTIDE SEQUENCE [LARGE SCALE GENOMIC DNA]</scope>
    <source>
        <strain evidence="6">Ta-2019</strain>
    </source>
</reference>
<evidence type="ECO:0000256" key="1">
    <source>
        <dbReference type="ARBA" id="ARBA00010617"/>
    </source>
</evidence>
<evidence type="ECO:0000313" key="6">
    <source>
        <dbReference type="EMBL" id="KAH9312793.1"/>
    </source>
</evidence>
<dbReference type="GO" id="GO:0016705">
    <property type="term" value="F:oxidoreductase activity, acting on paired donors, with incorporation or reduction of molecular oxygen"/>
    <property type="evidence" value="ECO:0007669"/>
    <property type="project" value="InterPro"/>
</dbReference>
<organism evidence="6 7">
    <name type="scientific">Taxus chinensis</name>
    <name type="common">Chinese yew</name>
    <name type="synonym">Taxus wallichiana var. chinensis</name>
    <dbReference type="NCBI Taxonomy" id="29808"/>
    <lineage>
        <taxon>Eukaryota</taxon>
        <taxon>Viridiplantae</taxon>
        <taxon>Streptophyta</taxon>
        <taxon>Embryophyta</taxon>
        <taxon>Tracheophyta</taxon>
        <taxon>Spermatophyta</taxon>
        <taxon>Pinopsida</taxon>
        <taxon>Pinidae</taxon>
        <taxon>Conifers II</taxon>
        <taxon>Cupressales</taxon>
        <taxon>Taxaceae</taxon>
        <taxon>Taxus</taxon>
    </lineage>
</organism>
<evidence type="ECO:0008006" key="8">
    <source>
        <dbReference type="Google" id="ProtNLM"/>
    </source>
</evidence>
<keyword evidence="7" id="KW-1185">Reference proteome</keyword>
<name>A0AA38G0A8_TAXCH</name>
<keyword evidence="3" id="KW-0560">Oxidoreductase</keyword>
<sequence>VENKLENLLQVMEMHADSRYMTILQVSFVAITSIILILQWKMRARCRGVHVWPILGILPSFLFHYGQLHDWITHLAILNGGTFKFPGTLKTRIFTALPSNMEYILKTRYHNFGKGGVYKDAFGDFFGDSILVLDGHPFLEMNKSVSKAFASPVFRDRAARTLTATVHEKLLPFLHHAAQKKSVIDLQDIFLRLAFDNLCIVGFWGGPRFAYHGFTQVFLSSRPSTGR</sequence>
<dbReference type="PANTHER" id="PTHR24296">
    <property type="entry name" value="CYTOCHROME P450"/>
    <property type="match status" value="1"/>
</dbReference>